<feature type="signal peptide" evidence="2">
    <location>
        <begin position="1"/>
        <end position="24"/>
    </location>
</feature>
<accession>A0ABR3F9W3</accession>
<protein>
    <submittedName>
        <fullName evidence="3">Uncharacterized protein</fullName>
    </submittedName>
</protein>
<organism evidence="3 4">
    <name type="scientific">Marasmius crinis-equi</name>
    <dbReference type="NCBI Taxonomy" id="585013"/>
    <lineage>
        <taxon>Eukaryota</taxon>
        <taxon>Fungi</taxon>
        <taxon>Dikarya</taxon>
        <taxon>Basidiomycota</taxon>
        <taxon>Agaricomycotina</taxon>
        <taxon>Agaricomycetes</taxon>
        <taxon>Agaricomycetidae</taxon>
        <taxon>Agaricales</taxon>
        <taxon>Marasmiineae</taxon>
        <taxon>Marasmiaceae</taxon>
        <taxon>Marasmius</taxon>
    </lineage>
</organism>
<feature type="transmembrane region" description="Helical" evidence="1">
    <location>
        <begin position="399"/>
        <end position="422"/>
    </location>
</feature>
<feature type="transmembrane region" description="Helical" evidence="1">
    <location>
        <begin position="550"/>
        <end position="571"/>
    </location>
</feature>
<gene>
    <name evidence="3" type="ORF">V5O48_010028</name>
</gene>
<sequence length="578" mass="64008">MLLSPTSIMLFLLTLLALCQNVSATETNFTQCLSDVRDGKYESIGLNNAGVVVSNGNATALSYLDCVKYCGSGPTKFNWSKFAQEFSGWLLPYLALLSQLPFGAHDRWDNLIAVLLTVGSPALAAYSIVITVLNGRWIARLFSPYSYPNSRNAVRILSSLQQSSLSINPDGCLLSSLVVLPQNDEWWNELVVWLDYAHSWSISAVSSITWVVVAYVFTVIVSFTDDLVPKVEVNGQSVGSIWLWLIPIVVAWLQISPKCDTVKVRQALDRANEIAYVATHDHAVVLASRIGCQRAIQIDIGRRQTLRSDQYISAPVYNYARLFTWTEAVQKVEACFSEATRRTELFEPVDPEVEWVEGNRYMKVRPENRSGTSLQVEIYCVKKLPFPPNHFKSGVWSRLTIAALAGLGLQWGTSGAAFLTVYHTPTTGLGCRSAAYLLYALTSSMVMVMLVSSSVLAHYASICSSQYPMKSRIRSHRVKMLIWGSILLRKFGKVLAVLNAVLVTVTCVFQFTGFFDRCYCNSSVIGRGADTAFNVIVFDSEDDLGPMKNAWIGGVVLAIGTSILFIVYINLKISPKLL</sequence>
<dbReference type="EMBL" id="JBAHYK010000694">
    <property type="protein sequence ID" value="KAL0571938.1"/>
    <property type="molecule type" value="Genomic_DNA"/>
</dbReference>
<evidence type="ECO:0000256" key="1">
    <source>
        <dbReference type="SAM" id="Phobius"/>
    </source>
</evidence>
<feature type="transmembrane region" description="Helical" evidence="1">
    <location>
        <begin position="202"/>
        <end position="223"/>
    </location>
</feature>
<proteinExistence type="predicted"/>
<comment type="caution">
    <text evidence="3">The sequence shown here is derived from an EMBL/GenBank/DDBJ whole genome shotgun (WGS) entry which is preliminary data.</text>
</comment>
<feature type="chain" id="PRO_5046145421" evidence="2">
    <location>
        <begin position="25"/>
        <end position="578"/>
    </location>
</feature>
<keyword evidence="1" id="KW-0812">Transmembrane</keyword>
<keyword evidence="4" id="KW-1185">Reference proteome</keyword>
<evidence type="ECO:0000313" key="4">
    <source>
        <dbReference type="Proteomes" id="UP001465976"/>
    </source>
</evidence>
<evidence type="ECO:0000313" key="3">
    <source>
        <dbReference type="EMBL" id="KAL0571938.1"/>
    </source>
</evidence>
<keyword evidence="1" id="KW-0472">Membrane</keyword>
<name>A0ABR3F9W3_9AGAR</name>
<keyword evidence="2" id="KW-0732">Signal</keyword>
<evidence type="ECO:0000256" key="2">
    <source>
        <dbReference type="SAM" id="SignalP"/>
    </source>
</evidence>
<keyword evidence="1" id="KW-1133">Transmembrane helix</keyword>
<feature type="transmembrane region" description="Helical" evidence="1">
    <location>
        <begin position="235"/>
        <end position="255"/>
    </location>
</feature>
<feature type="transmembrane region" description="Helical" evidence="1">
    <location>
        <begin position="434"/>
        <end position="460"/>
    </location>
</feature>
<reference evidence="3 4" key="1">
    <citation type="submission" date="2024-02" db="EMBL/GenBank/DDBJ databases">
        <title>A draft genome for the cacao thread blight pathogen Marasmius crinis-equi.</title>
        <authorList>
            <person name="Cohen S.P."/>
            <person name="Baruah I.K."/>
            <person name="Amoako-Attah I."/>
            <person name="Bukari Y."/>
            <person name="Meinhardt L.W."/>
            <person name="Bailey B.A."/>
        </authorList>
    </citation>
    <scope>NUCLEOTIDE SEQUENCE [LARGE SCALE GENOMIC DNA]</scope>
    <source>
        <strain evidence="3 4">GH-76</strain>
    </source>
</reference>
<feature type="transmembrane region" description="Helical" evidence="1">
    <location>
        <begin position="111"/>
        <end position="133"/>
    </location>
</feature>
<dbReference type="Proteomes" id="UP001465976">
    <property type="component" value="Unassembled WGS sequence"/>
</dbReference>